<evidence type="ECO:0000256" key="9">
    <source>
        <dbReference type="RuleBase" id="RU368033"/>
    </source>
</evidence>
<feature type="region of interest" description="Disordered" evidence="10">
    <location>
        <begin position="1"/>
        <end position="23"/>
    </location>
</feature>
<feature type="compositionally biased region" description="Polar residues" evidence="10">
    <location>
        <begin position="7"/>
        <end position="17"/>
    </location>
</feature>
<dbReference type="GO" id="GO:0006465">
    <property type="term" value="P:signal peptide processing"/>
    <property type="evidence" value="ECO:0007669"/>
    <property type="project" value="UniProtKB-UniRule"/>
</dbReference>
<keyword evidence="7 9" id="KW-0472">Membrane</keyword>
<keyword evidence="4 9" id="KW-0812">Transmembrane</keyword>
<feature type="transmembrane region" description="Helical" evidence="9">
    <location>
        <begin position="101"/>
        <end position="120"/>
    </location>
</feature>
<gene>
    <name evidence="11" type="ORF">FGO68_gene14722</name>
</gene>
<sequence>MAKKSKPTTNTEEQAQDQPIVEAEAPALAPEDLVSKVSINKYDPFQLKSSIDDEICHLLESEKGFKEDNRYTDLKILVAFIACVLGAVSHFYPIPFPQNKYLLMACVAGYAICASLYYLIERNLEGDHFYISSSHTIPSLKDFPRISLSSELDTSSKPGEASYTLCLSGQSSKQATRGFKVEKKVAVTEFVDGKGYVHRYRVREYFEECVKQVINQSK</sequence>
<evidence type="ECO:0000256" key="4">
    <source>
        <dbReference type="ARBA" id="ARBA00022692"/>
    </source>
</evidence>
<keyword evidence="5 9" id="KW-0256">Endoplasmic reticulum</keyword>
<evidence type="ECO:0000256" key="2">
    <source>
        <dbReference type="ARBA" id="ARBA00007324"/>
    </source>
</evidence>
<dbReference type="InterPro" id="IPR009582">
    <property type="entry name" value="Spc2/SPCS2"/>
</dbReference>
<evidence type="ECO:0000256" key="7">
    <source>
        <dbReference type="ARBA" id="ARBA00023136"/>
    </source>
</evidence>
<evidence type="ECO:0000256" key="8">
    <source>
        <dbReference type="ARBA" id="ARBA00045608"/>
    </source>
</evidence>
<evidence type="ECO:0000256" key="10">
    <source>
        <dbReference type="SAM" id="MobiDB-lite"/>
    </source>
</evidence>
<evidence type="ECO:0000313" key="11">
    <source>
        <dbReference type="EMBL" id="TNV86117.1"/>
    </source>
</evidence>
<comment type="caution">
    <text evidence="11">The sequence shown here is derived from an EMBL/GenBank/DDBJ whole genome shotgun (WGS) entry which is preliminary data.</text>
</comment>
<dbReference type="PANTHER" id="PTHR13085:SF0">
    <property type="entry name" value="SIGNAL PEPTIDASE COMPLEX SUBUNIT 2"/>
    <property type="match status" value="1"/>
</dbReference>
<proteinExistence type="inferred from homology"/>
<evidence type="ECO:0000256" key="3">
    <source>
        <dbReference type="ARBA" id="ARBA00017057"/>
    </source>
</evidence>
<accession>A0A8J8T885</accession>
<dbReference type="PANTHER" id="PTHR13085">
    <property type="entry name" value="MICROSOMAL SIGNAL PEPTIDASE 25 KDA SUBUNIT"/>
    <property type="match status" value="1"/>
</dbReference>
<evidence type="ECO:0000313" key="12">
    <source>
        <dbReference type="Proteomes" id="UP000785679"/>
    </source>
</evidence>
<name>A0A8J8T885_HALGN</name>
<comment type="subcellular location">
    <subcellularLocation>
        <location evidence="1 9">Endoplasmic reticulum membrane</location>
        <topology evidence="1 9">Multi-pass membrane protein</topology>
    </subcellularLocation>
</comment>
<evidence type="ECO:0000256" key="6">
    <source>
        <dbReference type="ARBA" id="ARBA00022989"/>
    </source>
</evidence>
<keyword evidence="6 9" id="KW-1133">Transmembrane helix</keyword>
<dbReference type="OrthoDB" id="284135at2759"/>
<dbReference type="GO" id="GO:0008233">
    <property type="term" value="F:peptidase activity"/>
    <property type="evidence" value="ECO:0007669"/>
    <property type="project" value="UniProtKB-UniRule"/>
</dbReference>
<reference evidence="11" key="1">
    <citation type="submission" date="2019-06" db="EMBL/GenBank/DDBJ databases">
        <authorList>
            <person name="Zheng W."/>
        </authorList>
    </citation>
    <scope>NUCLEOTIDE SEQUENCE</scope>
    <source>
        <strain evidence="11">QDHG01</strain>
    </source>
</reference>
<evidence type="ECO:0000256" key="5">
    <source>
        <dbReference type="ARBA" id="ARBA00022824"/>
    </source>
</evidence>
<dbReference type="GO" id="GO:0045047">
    <property type="term" value="P:protein targeting to ER"/>
    <property type="evidence" value="ECO:0007669"/>
    <property type="project" value="TreeGrafter"/>
</dbReference>
<dbReference type="EMBL" id="RRYP01001296">
    <property type="protein sequence ID" value="TNV86117.1"/>
    <property type="molecule type" value="Genomic_DNA"/>
</dbReference>
<dbReference type="AlphaFoldDB" id="A0A8J8T885"/>
<dbReference type="Proteomes" id="UP000785679">
    <property type="component" value="Unassembled WGS sequence"/>
</dbReference>
<organism evidence="11 12">
    <name type="scientific">Halteria grandinella</name>
    <dbReference type="NCBI Taxonomy" id="5974"/>
    <lineage>
        <taxon>Eukaryota</taxon>
        <taxon>Sar</taxon>
        <taxon>Alveolata</taxon>
        <taxon>Ciliophora</taxon>
        <taxon>Intramacronucleata</taxon>
        <taxon>Spirotrichea</taxon>
        <taxon>Stichotrichia</taxon>
        <taxon>Sporadotrichida</taxon>
        <taxon>Halteriidae</taxon>
        <taxon>Halteria</taxon>
    </lineage>
</organism>
<comment type="function">
    <text evidence="8 9">Component of the signal peptidase complex (SPC) which catalyzes the cleavage of N-terminal signal sequences from nascent proteins as they are translocated into the lumen of the endoplasmic reticulum. Enhances the enzymatic activity of SPC and facilitates the interactions between different components of the translocation site.</text>
</comment>
<protein>
    <recommendedName>
        <fullName evidence="3 9">Signal peptidase complex subunit 2</fullName>
    </recommendedName>
</protein>
<comment type="similarity">
    <text evidence="2 9">Belongs to the SPCS2 family.</text>
</comment>
<keyword evidence="12" id="KW-1185">Reference proteome</keyword>
<dbReference type="GO" id="GO:0005787">
    <property type="term" value="C:signal peptidase complex"/>
    <property type="evidence" value="ECO:0007669"/>
    <property type="project" value="UniProtKB-UniRule"/>
</dbReference>
<feature type="transmembrane region" description="Helical" evidence="9">
    <location>
        <begin position="76"/>
        <end position="95"/>
    </location>
</feature>
<evidence type="ECO:0000256" key="1">
    <source>
        <dbReference type="ARBA" id="ARBA00004477"/>
    </source>
</evidence>
<dbReference type="Pfam" id="PF06703">
    <property type="entry name" value="SPC25"/>
    <property type="match status" value="1"/>
</dbReference>